<comment type="catalytic activity">
    <reaction evidence="8 9">
        <text>a ubiquinone + NADH + 5 H(+)(in) = a ubiquinol + NAD(+) + 4 H(+)(out)</text>
        <dbReference type="Rhea" id="RHEA:29091"/>
        <dbReference type="Rhea" id="RHEA-COMP:9565"/>
        <dbReference type="Rhea" id="RHEA-COMP:9566"/>
        <dbReference type="ChEBI" id="CHEBI:15378"/>
        <dbReference type="ChEBI" id="CHEBI:16389"/>
        <dbReference type="ChEBI" id="CHEBI:17976"/>
        <dbReference type="ChEBI" id="CHEBI:57540"/>
        <dbReference type="ChEBI" id="CHEBI:57945"/>
        <dbReference type="EC" id="7.1.1.2"/>
    </reaction>
</comment>
<keyword evidence="9" id="KW-0520">NAD</keyword>
<keyword evidence="9 10" id="KW-0496">Mitochondrion</keyword>
<feature type="transmembrane region" description="Helical" evidence="9">
    <location>
        <begin position="87"/>
        <end position="106"/>
    </location>
</feature>
<keyword evidence="9" id="KW-0249">Electron transport</keyword>
<dbReference type="GO" id="GO:0008137">
    <property type="term" value="F:NADH dehydrogenase (ubiquinone) activity"/>
    <property type="evidence" value="ECO:0007669"/>
    <property type="project" value="UniProtKB-UniRule"/>
</dbReference>
<keyword evidence="9" id="KW-0679">Respiratory chain</keyword>
<comment type="similarity">
    <text evidence="2 9">Belongs to the complex I subunit 3 family.</text>
</comment>
<protein>
    <recommendedName>
        <fullName evidence="3 9">NADH-ubiquinone oxidoreductase chain 3</fullName>
        <ecNumber evidence="9">7.1.1.2</ecNumber>
    </recommendedName>
</protein>
<sequence length="117" mass="13736">MMLIMMALIITMVISMTLMLLCFLVSSKSKYDREKSSPFECGFDPMSSPRKPFSIQFFLIGILFVVFDVEITIILPLIFLMKYSLTWNWIMVMSSFMIILILGLYFEWKNGALMWMN</sequence>
<evidence type="ECO:0000256" key="3">
    <source>
        <dbReference type="ARBA" id="ARBA00021007"/>
    </source>
</evidence>
<geneLocation type="mitochondrion" evidence="10"/>
<dbReference type="Gene3D" id="1.20.58.1610">
    <property type="entry name" value="NADH:ubiquinone/plastoquinone oxidoreductase, chain 3"/>
    <property type="match status" value="1"/>
</dbReference>
<evidence type="ECO:0000256" key="4">
    <source>
        <dbReference type="ARBA" id="ARBA00022448"/>
    </source>
</evidence>
<name>A0A8T9W0L3_9HEMI</name>
<dbReference type="AlphaFoldDB" id="A0A8T9W0L3"/>
<feature type="transmembrane region" description="Helical" evidence="9">
    <location>
        <begin position="6"/>
        <end position="25"/>
    </location>
</feature>
<reference evidence="10" key="1">
    <citation type="journal article" date="2022" name="Cladistics">
        <title>Diversification of the phytophagous lineages of true bugs (Insecta: Hemiptera: Heteroptera) shortly after that of the flowering plants.</title>
        <authorList>
            <person name="Ye F."/>
            <person name="Kment P."/>
            <person name="Redei D."/>
            <person name="Luo J.Y."/>
            <person name="Wang Y.H."/>
            <person name="Kuechler S.M."/>
            <person name="Zhang W.W."/>
            <person name="Chen P.P."/>
            <person name="Wu H.Y."/>
            <person name="Wu Y.Z."/>
            <person name="Sun X.Y."/>
            <person name="Ding L."/>
            <person name="Wang Y.R."/>
            <person name="Xie Q."/>
        </authorList>
    </citation>
    <scope>NUCLEOTIDE SEQUENCE</scope>
</reference>
<feature type="transmembrane region" description="Helical" evidence="9">
    <location>
        <begin position="57"/>
        <end position="81"/>
    </location>
</feature>
<evidence type="ECO:0000256" key="5">
    <source>
        <dbReference type="ARBA" id="ARBA00022692"/>
    </source>
</evidence>
<keyword evidence="7 9" id="KW-0472">Membrane</keyword>
<keyword evidence="4 9" id="KW-0813">Transport</keyword>
<dbReference type="InterPro" id="IPR038430">
    <property type="entry name" value="NDAH_ubi_oxred_su3_sf"/>
</dbReference>
<dbReference type="InterPro" id="IPR000440">
    <property type="entry name" value="NADH_UbQ/plastoQ_OxRdtase_su3"/>
</dbReference>
<proteinExistence type="inferred from homology"/>
<accession>A0A8T9W0L3</accession>
<keyword evidence="5 9" id="KW-0812">Transmembrane</keyword>
<keyword evidence="9" id="KW-1278">Translocase</keyword>
<dbReference type="Pfam" id="PF00507">
    <property type="entry name" value="Oxidored_q4"/>
    <property type="match status" value="1"/>
</dbReference>
<keyword evidence="6 9" id="KW-1133">Transmembrane helix</keyword>
<evidence type="ECO:0000313" key="10">
    <source>
        <dbReference type="EMBL" id="UPI55292.1"/>
    </source>
</evidence>
<dbReference type="PANTHER" id="PTHR11058">
    <property type="entry name" value="NADH-UBIQUINONE OXIDOREDUCTASE CHAIN 3"/>
    <property type="match status" value="1"/>
</dbReference>
<dbReference type="GO" id="GO:0031966">
    <property type="term" value="C:mitochondrial membrane"/>
    <property type="evidence" value="ECO:0007669"/>
    <property type="project" value="UniProtKB-SubCell"/>
</dbReference>
<evidence type="ECO:0000256" key="8">
    <source>
        <dbReference type="ARBA" id="ARBA00049551"/>
    </source>
</evidence>
<evidence type="ECO:0000256" key="9">
    <source>
        <dbReference type="RuleBase" id="RU003640"/>
    </source>
</evidence>
<organism evidence="10">
    <name type="scientific">Mezira sp</name>
    <dbReference type="NCBI Taxonomy" id="2931906"/>
    <lineage>
        <taxon>Eukaryota</taxon>
        <taxon>Metazoa</taxon>
        <taxon>Ecdysozoa</taxon>
        <taxon>Arthropoda</taxon>
        <taxon>Hexapoda</taxon>
        <taxon>Insecta</taxon>
        <taxon>Pterygota</taxon>
        <taxon>Neoptera</taxon>
        <taxon>Paraneoptera</taxon>
        <taxon>Hemiptera</taxon>
        <taxon>Heteroptera</taxon>
        <taxon>Panheteroptera</taxon>
        <taxon>Pentatomomorpha</taxon>
        <taxon>Aradoidea</taxon>
        <taxon>Aradidae</taxon>
        <taxon>Mezirinae</taxon>
        <taxon>Mezira</taxon>
    </lineage>
</organism>
<keyword evidence="9" id="KW-0830">Ubiquinone</keyword>
<evidence type="ECO:0000256" key="2">
    <source>
        <dbReference type="ARBA" id="ARBA00008472"/>
    </source>
</evidence>
<comment type="function">
    <text evidence="9">Core subunit of the mitochondrial membrane respiratory chain NADH dehydrogenase (Complex I) which catalyzes electron transfer from NADH through the respiratory chain, using ubiquinone as an electron acceptor. Essential for the catalytic activity of complex I.</text>
</comment>
<dbReference type="GO" id="GO:0030964">
    <property type="term" value="C:NADH dehydrogenase complex"/>
    <property type="evidence" value="ECO:0007669"/>
    <property type="project" value="TreeGrafter"/>
</dbReference>
<evidence type="ECO:0000256" key="1">
    <source>
        <dbReference type="ARBA" id="ARBA00004370"/>
    </source>
</evidence>
<evidence type="ECO:0000256" key="6">
    <source>
        <dbReference type="ARBA" id="ARBA00022989"/>
    </source>
</evidence>
<dbReference type="EC" id="7.1.1.2" evidence="9"/>
<dbReference type="PANTHER" id="PTHR11058:SF9">
    <property type="entry name" value="NADH-UBIQUINONE OXIDOREDUCTASE CHAIN 3"/>
    <property type="match status" value="1"/>
</dbReference>
<comment type="subcellular location">
    <subcellularLocation>
        <location evidence="1">Membrane</location>
    </subcellularLocation>
    <subcellularLocation>
        <location evidence="9">Mitochondrion membrane</location>
        <topology evidence="9">Multi-pass membrane protein</topology>
    </subcellularLocation>
</comment>
<evidence type="ECO:0000256" key="7">
    <source>
        <dbReference type="ARBA" id="ARBA00023136"/>
    </source>
</evidence>
<dbReference type="EMBL" id="MW619718">
    <property type="protein sequence ID" value="UPI55292.1"/>
    <property type="molecule type" value="Genomic_DNA"/>
</dbReference>